<dbReference type="Gene3D" id="2.30.39.10">
    <property type="entry name" value="Alpha-1-antitrypsin, domain 1"/>
    <property type="match status" value="1"/>
</dbReference>
<dbReference type="PROSITE" id="PS00284">
    <property type="entry name" value="SERPIN"/>
    <property type="match status" value="1"/>
</dbReference>
<dbReference type="Proteomes" id="UP001176940">
    <property type="component" value="Unassembled WGS sequence"/>
</dbReference>
<reference evidence="3" key="1">
    <citation type="submission" date="2023-07" db="EMBL/GenBank/DDBJ databases">
        <authorList>
            <person name="Stuckert A."/>
        </authorList>
    </citation>
    <scope>NUCLEOTIDE SEQUENCE</scope>
</reference>
<dbReference type="InterPro" id="IPR023795">
    <property type="entry name" value="Serpin_CS"/>
</dbReference>
<feature type="domain" description="Serpin" evidence="2">
    <location>
        <begin position="12"/>
        <end position="373"/>
    </location>
</feature>
<dbReference type="InterPro" id="IPR036186">
    <property type="entry name" value="Serpin_sf"/>
</dbReference>
<dbReference type="PANTHER" id="PTHR11461:SF382">
    <property type="entry name" value="SERPIN B10-LIKE"/>
    <property type="match status" value="1"/>
</dbReference>
<dbReference type="InterPro" id="IPR023796">
    <property type="entry name" value="Serpin_dom"/>
</dbReference>
<comment type="caution">
    <text evidence="3">The sequence shown here is derived from an EMBL/GenBank/DDBJ whole genome shotgun (WGS) entry which is preliminary data.</text>
</comment>
<dbReference type="InterPro" id="IPR042185">
    <property type="entry name" value="Serpin_sf_2"/>
</dbReference>
<dbReference type="SUPFAM" id="SSF56574">
    <property type="entry name" value="Serpins"/>
    <property type="match status" value="1"/>
</dbReference>
<proteinExistence type="inferred from homology"/>
<dbReference type="EMBL" id="CAUEEQ010024506">
    <property type="protein sequence ID" value="CAJ0945844.1"/>
    <property type="molecule type" value="Genomic_DNA"/>
</dbReference>
<accession>A0ABN9LQ88</accession>
<evidence type="ECO:0000313" key="3">
    <source>
        <dbReference type="EMBL" id="CAJ0945844.1"/>
    </source>
</evidence>
<dbReference type="PANTHER" id="PTHR11461">
    <property type="entry name" value="SERINE PROTEASE INHIBITOR, SERPIN"/>
    <property type="match status" value="1"/>
</dbReference>
<dbReference type="InterPro" id="IPR000215">
    <property type="entry name" value="Serpin_fam"/>
</dbReference>
<gene>
    <name evidence="3" type="ORF">RIMI_LOCUS11040793</name>
</gene>
<evidence type="ECO:0000313" key="4">
    <source>
        <dbReference type="Proteomes" id="UP001176940"/>
    </source>
</evidence>
<evidence type="ECO:0000256" key="1">
    <source>
        <dbReference type="RuleBase" id="RU000411"/>
    </source>
</evidence>
<comment type="similarity">
    <text evidence="1">Belongs to the serpin family.</text>
</comment>
<organism evidence="3 4">
    <name type="scientific">Ranitomeya imitator</name>
    <name type="common">mimic poison frog</name>
    <dbReference type="NCBI Taxonomy" id="111125"/>
    <lineage>
        <taxon>Eukaryota</taxon>
        <taxon>Metazoa</taxon>
        <taxon>Chordata</taxon>
        <taxon>Craniata</taxon>
        <taxon>Vertebrata</taxon>
        <taxon>Euteleostomi</taxon>
        <taxon>Amphibia</taxon>
        <taxon>Batrachia</taxon>
        <taxon>Anura</taxon>
        <taxon>Neobatrachia</taxon>
        <taxon>Hyloidea</taxon>
        <taxon>Dendrobatidae</taxon>
        <taxon>Dendrobatinae</taxon>
        <taxon>Ranitomeya</taxon>
    </lineage>
</organism>
<evidence type="ECO:0000259" key="2">
    <source>
        <dbReference type="SMART" id="SM00093"/>
    </source>
</evidence>
<sequence>MDLSDANNQFAINALKEIGASNVGQNVVIAPLSIITALSMVFLGARGNTAAQMSKTLRFSDNKKVRSSSTNLLRELVENEDDYVLLNVNKLFGEKTFQFLPTFLEDTKNLYDAGLEQLDFLSDPETSRKHINDWITQQTRGKIQRFLPDQSISTTTKLIIANTLYFAANWTKPFNEMKTSKAPFTRLSNEKVMVDMMQITSYFKVKCIKNTGIKVLELPYGVKQDYAMVLIVPDNNSGLKQVKAMSAEEVNKLMDNSEMKMMNVLVHLPKFRIEKSFSMKSILSSLGISDAFSQTKADFSGMTKQSDMFVSEVYHQTVLELNEKGTEAASSTASVMSVRSFPGEQVKCDRPFYFFIKHMKSNCIILCGILNDP</sequence>
<dbReference type="InterPro" id="IPR042178">
    <property type="entry name" value="Serpin_sf_1"/>
</dbReference>
<name>A0ABN9LQ88_9NEOB</name>
<dbReference type="Gene3D" id="3.30.497.10">
    <property type="entry name" value="Antithrombin, subunit I, domain 2"/>
    <property type="match status" value="1"/>
</dbReference>
<dbReference type="Pfam" id="PF00079">
    <property type="entry name" value="Serpin"/>
    <property type="match status" value="1"/>
</dbReference>
<protein>
    <recommendedName>
        <fullName evidence="2">Serpin domain-containing protein</fullName>
    </recommendedName>
</protein>
<dbReference type="SMART" id="SM00093">
    <property type="entry name" value="SERPIN"/>
    <property type="match status" value="1"/>
</dbReference>
<keyword evidence="4" id="KW-1185">Reference proteome</keyword>